<dbReference type="Proteomes" id="UP000288725">
    <property type="component" value="Chromosome 5"/>
</dbReference>
<evidence type="ECO:0000256" key="7">
    <source>
        <dbReference type="ARBA" id="ARBA00047960"/>
    </source>
</evidence>
<comment type="catalytic activity">
    <reaction evidence="6">
        <text>1-chloro-2,4-dinitrobenzene + glutathione = 2,4-dinitrophenyl-S-glutathione + chloride + H(+)</text>
        <dbReference type="Rhea" id="RHEA:51220"/>
        <dbReference type="ChEBI" id="CHEBI:15378"/>
        <dbReference type="ChEBI" id="CHEBI:17996"/>
        <dbReference type="ChEBI" id="CHEBI:34718"/>
        <dbReference type="ChEBI" id="CHEBI:57925"/>
        <dbReference type="ChEBI" id="CHEBI:133977"/>
        <dbReference type="EC" id="2.5.1.18"/>
    </reaction>
</comment>
<evidence type="ECO:0000256" key="4">
    <source>
        <dbReference type="ARBA" id="ARBA00023157"/>
    </source>
</evidence>
<name>A0A444RSW6_VERDA</name>
<dbReference type="EMBL" id="RSDZ01000094">
    <property type="protein sequence ID" value="RXG44194.1"/>
    <property type="molecule type" value="Genomic_DNA"/>
</dbReference>
<keyword evidence="4" id="KW-1015">Disulfide bond</keyword>
<evidence type="ECO:0000256" key="5">
    <source>
        <dbReference type="ARBA" id="ARBA00023284"/>
    </source>
</evidence>
<dbReference type="GO" id="GO:0004602">
    <property type="term" value="F:glutathione peroxidase activity"/>
    <property type="evidence" value="ECO:0007669"/>
    <property type="project" value="UniProtKB-EC"/>
</dbReference>
<comment type="catalytic activity">
    <reaction evidence="1">
        <text>2 glutathione + H2O2 = glutathione disulfide + 2 H2O</text>
        <dbReference type="Rhea" id="RHEA:16833"/>
        <dbReference type="ChEBI" id="CHEBI:15377"/>
        <dbReference type="ChEBI" id="CHEBI:16240"/>
        <dbReference type="ChEBI" id="CHEBI:57925"/>
        <dbReference type="ChEBI" id="CHEBI:58297"/>
        <dbReference type="EC" id="1.11.1.9"/>
    </reaction>
</comment>
<dbReference type="GO" id="GO:0034599">
    <property type="term" value="P:cellular response to oxidative stress"/>
    <property type="evidence" value="ECO:0007669"/>
    <property type="project" value="TreeGrafter"/>
</dbReference>
<dbReference type="InterPro" id="IPR002109">
    <property type="entry name" value="Glutaredoxin"/>
</dbReference>
<proteinExistence type="predicted"/>
<dbReference type="PANTHER" id="PTHR45694">
    <property type="entry name" value="GLUTAREDOXIN 2"/>
    <property type="match status" value="1"/>
</dbReference>
<dbReference type="InterPro" id="IPR036249">
    <property type="entry name" value="Thioredoxin-like_sf"/>
</dbReference>
<comment type="catalytic activity">
    <reaction evidence="7">
        <text>RX + glutathione = an S-substituted glutathione + a halide anion + H(+)</text>
        <dbReference type="Rhea" id="RHEA:16437"/>
        <dbReference type="ChEBI" id="CHEBI:15378"/>
        <dbReference type="ChEBI" id="CHEBI:16042"/>
        <dbReference type="ChEBI" id="CHEBI:17792"/>
        <dbReference type="ChEBI" id="CHEBI:57925"/>
        <dbReference type="ChEBI" id="CHEBI:90779"/>
        <dbReference type="EC" id="2.5.1.18"/>
    </reaction>
</comment>
<dbReference type="AlphaFoldDB" id="A0A444RSW6"/>
<dbReference type="PROSITE" id="PS00194">
    <property type="entry name" value="THIOREDOXIN_1"/>
    <property type="match status" value="1"/>
</dbReference>
<dbReference type="Pfam" id="PF00462">
    <property type="entry name" value="Glutaredoxin"/>
    <property type="match status" value="1"/>
</dbReference>
<evidence type="ECO:0000256" key="6">
    <source>
        <dbReference type="ARBA" id="ARBA00035808"/>
    </source>
</evidence>
<evidence type="ECO:0000259" key="8">
    <source>
        <dbReference type="Pfam" id="PF00462"/>
    </source>
</evidence>
<dbReference type="GO" id="GO:0005634">
    <property type="term" value="C:nucleus"/>
    <property type="evidence" value="ECO:0007669"/>
    <property type="project" value="TreeGrafter"/>
</dbReference>
<dbReference type="PROSITE" id="PS51354">
    <property type="entry name" value="GLUTAREDOXIN_2"/>
    <property type="match status" value="1"/>
</dbReference>
<gene>
    <name evidence="9" type="ORF">VDGE_07202</name>
</gene>
<dbReference type="NCBIfam" id="TIGR02180">
    <property type="entry name" value="GRX_euk"/>
    <property type="match status" value="1"/>
</dbReference>
<keyword evidence="3" id="KW-0249">Electron transport</keyword>
<evidence type="ECO:0000256" key="2">
    <source>
        <dbReference type="ARBA" id="ARBA00022448"/>
    </source>
</evidence>
<organism evidence="9 10">
    <name type="scientific">Verticillium dahliae</name>
    <name type="common">Verticillium wilt</name>
    <dbReference type="NCBI Taxonomy" id="27337"/>
    <lineage>
        <taxon>Eukaryota</taxon>
        <taxon>Fungi</taxon>
        <taxon>Dikarya</taxon>
        <taxon>Ascomycota</taxon>
        <taxon>Pezizomycotina</taxon>
        <taxon>Sordariomycetes</taxon>
        <taxon>Hypocreomycetidae</taxon>
        <taxon>Glomerellales</taxon>
        <taxon>Plectosphaerellaceae</taxon>
        <taxon>Verticillium</taxon>
    </lineage>
</organism>
<evidence type="ECO:0000313" key="9">
    <source>
        <dbReference type="EMBL" id="RXG44194.1"/>
    </source>
</evidence>
<dbReference type="CDD" id="cd03419">
    <property type="entry name" value="GRX_GRXh_1_2_like"/>
    <property type="match status" value="1"/>
</dbReference>
<keyword evidence="2" id="KW-0813">Transport</keyword>
<dbReference type="SUPFAM" id="SSF52833">
    <property type="entry name" value="Thioredoxin-like"/>
    <property type="match status" value="1"/>
</dbReference>
<feature type="domain" description="Glutaredoxin" evidence="8">
    <location>
        <begin position="114"/>
        <end position="176"/>
    </location>
</feature>
<evidence type="ECO:0000313" key="10">
    <source>
        <dbReference type="Proteomes" id="UP000288725"/>
    </source>
</evidence>
<keyword evidence="5" id="KW-0676">Redox-active center</keyword>
<evidence type="ECO:0000256" key="3">
    <source>
        <dbReference type="ARBA" id="ARBA00022982"/>
    </source>
</evidence>
<dbReference type="PRINTS" id="PR00160">
    <property type="entry name" value="GLUTAREDOXIN"/>
</dbReference>
<dbReference type="InterPro" id="IPR011767">
    <property type="entry name" value="GLR_AS"/>
</dbReference>
<dbReference type="PANTHER" id="PTHR45694:SF18">
    <property type="entry name" value="GLUTAREDOXIN-1-RELATED"/>
    <property type="match status" value="1"/>
</dbReference>
<dbReference type="Gene3D" id="3.40.30.10">
    <property type="entry name" value="Glutaredoxin"/>
    <property type="match status" value="1"/>
</dbReference>
<dbReference type="InterPro" id="IPR017937">
    <property type="entry name" value="Thioredoxin_CS"/>
</dbReference>
<dbReference type="FunFam" id="3.40.30.10:FF:000026">
    <property type="entry name" value="Glutaredoxin 2"/>
    <property type="match status" value="1"/>
</dbReference>
<dbReference type="GO" id="GO:0004364">
    <property type="term" value="F:glutathione transferase activity"/>
    <property type="evidence" value="ECO:0007669"/>
    <property type="project" value="UniProtKB-EC"/>
</dbReference>
<evidence type="ECO:0000256" key="1">
    <source>
        <dbReference type="ARBA" id="ARBA00000217"/>
    </source>
</evidence>
<dbReference type="InterPro" id="IPR014025">
    <property type="entry name" value="Glutaredoxin_subgr"/>
</dbReference>
<dbReference type="GO" id="GO:0005737">
    <property type="term" value="C:cytoplasm"/>
    <property type="evidence" value="ECO:0007669"/>
    <property type="project" value="TreeGrafter"/>
</dbReference>
<dbReference type="PROSITE" id="PS00195">
    <property type="entry name" value="GLUTAREDOXIN_1"/>
    <property type="match status" value="1"/>
</dbReference>
<dbReference type="InterPro" id="IPR011899">
    <property type="entry name" value="Glutaredoxin_euk/vir"/>
</dbReference>
<dbReference type="GO" id="GO:0015038">
    <property type="term" value="F:glutathione disulfide oxidoreductase activity"/>
    <property type="evidence" value="ECO:0007669"/>
    <property type="project" value="TreeGrafter"/>
</dbReference>
<accession>A0A444RSW6</accession>
<reference evidence="9 10" key="1">
    <citation type="submission" date="2018-12" db="EMBL/GenBank/DDBJ databases">
        <title>Genome of Verticillium dahliae isolate Getta Getta.</title>
        <authorList>
            <person name="Gardiner D.M."/>
        </authorList>
    </citation>
    <scope>NUCLEOTIDE SEQUENCE [LARGE SCALE GENOMIC DNA]</scope>
    <source>
        <strain evidence="9 10">Getta Getta</strain>
    </source>
</reference>
<comment type="caution">
    <text evidence="9">The sequence shown here is derived from an EMBL/GenBank/DDBJ whole genome shotgun (WGS) entry which is preliminary data.</text>
</comment>
<protein>
    <recommendedName>
        <fullName evidence="8">Glutaredoxin domain-containing protein</fullName>
    </recommendedName>
</protein>
<sequence>MPSIASGLASSFSSLKHIISVASPEFPDTSLQTLPFDTICNSRSPSHRRHHLRSPSTKRLVPHIYPPYLGHLRRRHVYPSKPMSFFRRFFSAAPAINMSQAKETVQKYIDDNAVVVFSKTYCPHCKATKQTLNDLGADFLTVELDIRDDGAALQDALEEISGQRSVPNNYISKKHIGGNSDLQTLSKNGQLKKLVQAANAIKASRL</sequence>